<dbReference type="InterPro" id="IPR001851">
    <property type="entry name" value="ABC_transp_permease"/>
</dbReference>
<keyword evidence="2" id="KW-0813">Transport</keyword>
<evidence type="ECO:0000256" key="9">
    <source>
        <dbReference type="SAM" id="Phobius"/>
    </source>
</evidence>
<dbReference type="GO" id="GO:0022857">
    <property type="term" value="F:transmembrane transporter activity"/>
    <property type="evidence" value="ECO:0007669"/>
    <property type="project" value="InterPro"/>
</dbReference>
<evidence type="ECO:0000256" key="4">
    <source>
        <dbReference type="ARBA" id="ARBA00022692"/>
    </source>
</evidence>
<keyword evidence="11" id="KW-1185">Reference proteome</keyword>
<sequence>MSVEALLNGALLGGLYALVALGLSLVFGIMRVVNLAHGITVLTGAYVAIVITQHAAIDPLLTFLVVGPAVFVVAALTQRYVLSRLLSTSLEAPLVATFGLLLIGQGLLAQVFGGDPLALNAPWGQSGITLFGVTVQTVNGVAFVLAAVIIAGTQLVLARTRFGTALRAAAIDSATASTLGINISRMHAITFGAASAIAALAGIVYGTAFSVTPNAGLPLLVLGFTVVVMGGVGNIPGTLLGGVLVGVIAAAVGGLFGPVYSPLAVNVLLIVLLLVRPRGLLTGLTIRRAAA</sequence>
<feature type="transmembrane region" description="Helical" evidence="9">
    <location>
        <begin position="6"/>
        <end position="28"/>
    </location>
</feature>
<evidence type="ECO:0000313" key="11">
    <source>
        <dbReference type="Proteomes" id="UP000294114"/>
    </source>
</evidence>
<keyword evidence="5" id="KW-0029">Amino-acid transport</keyword>
<dbReference type="OrthoDB" id="9807115at2"/>
<dbReference type="Proteomes" id="UP000294114">
    <property type="component" value="Unassembled WGS sequence"/>
</dbReference>
<comment type="subcellular location">
    <subcellularLocation>
        <location evidence="1">Cell membrane</location>
        <topology evidence="1">Multi-pass membrane protein</topology>
    </subcellularLocation>
</comment>
<evidence type="ECO:0000256" key="6">
    <source>
        <dbReference type="ARBA" id="ARBA00022989"/>
    </source>
</evidence>
<dbReference type="AlphaFoldDB" id="A0A4Q8BCS2"/>
<evidence type="ECO:0000256" key="3">
    <source>
        <dbReference type="ARBA" id="ARBA00022475"/>
    </source>
</evidence>
<dbReference type="CDD" id="cd06582">
    <property type="entry name" value="TM_PBP1_LivH_like"/>
    <property type="match status" value="1"/>
</dbReference>
<dbReference type="GO" id="GO:0006865">
    <property type="term" value="P:amino acid transport"/>
    <property type="evidence" value="ECO:0007669"/>
    <property type="project" value="UniProtKB-KW"/>
</dbReference>
<feature type="transmembrane region" description="Helical" evidence="9">
    <location>
        <begin position="35"/>
        <end position="55"/>
    </location>
</feature>
<proteinExistence type="inferred from homology"/>
<dbReference type="Pfam" id="PF02653">
    <property type="entry name" value="BPD_transp_2"/>
    <property type="match status" value="1"/>
</dbReference>
<feature type="transmembrane region" description="Helical" evidence="9">
    <location>
        <begin position="61"/>
        <end position="82"/>
    </location>
</feature>
<name>A0A4Q8BCS2_9ACTN</name>
<dbReference type="RefSeq" id="WP_130334573.1">
    <property type="nucleotide sequence ID" value="NZ_SHLD01000001.1"/>
</dbReference>
<evidence type="ECO:0000256" key="5">
    <source>
        <dbReference type="ARBA" id="ARBA00022970"/>
    </source>
</evidence>
<keyword evidence="4 9" id="KW-0812">Transmembrane</keyword>
<feature type="transmembrane region" description="Helical" evidence="9">
    <location>
        <begin position="133"/>
        <end position="157"/>
    </location>
</feature>
<keyword evidence="3" id="KW-1003">Cell membrane</keyword>
<feature type="transmembrane region" description="Helical" evidence="9">
    <location>
        <begin position="188"/>
        <end position="209"/>
    </location>
</feature>
<dbReference type="GO" id="GO:0005886">
    <property type="term" value="C:plasma membrane"/>
    <property type="evidence" value="ECO:0007669"/>
    <property type="project" value="UniProtKB-SubCell"/>
</dbReference>
<keyword evidence="6 9" id="KW-1133">Transmembrane helix</keyword>
<reference evidence="10 11" key="1">
    <citation type="submission" date="2019-02" db="EMBL/GenBank/DDBJ databases">
        <title>Sequencing the genomes of 1000 actinobacteria strains.</title>
        <authorList>
            <person name="Klenk H.-P."/>
        </authorList>
    </citation>
    <scope>NUCLEOTIDE SEQUENCE [LARGE SCALE GENOMIC DNA]</scope>
    <source>
        <strain evidence="10 11">DSM 45612</strain>
    </source>
</reference>
<keyword evidence="7 9" id="KW-0472">Membrane</keyword>
<protein>
    <submittedName>
        <fullName evidence="10">Amino acid/amide ABC transporter membrane protein 1 (HAAT family)</fullName>
    </submittedName>
</protein>
<evidence type="ECO:0000313" key="10">
    <source>
        <dbReference type="EMBL" id="RZU74943.1"/>
    </source>
</evidence>
<dbReference type="EMBL" id="SHLD01000001">
    <property type="protein sequence ID" value="RZU74943.1"/>
    <property type="molecule type" value="Genomic_DNA"/>
</dbReference>
<gene>
    <name evidence="10" type="ORF">EV384_3443</name>
</gene>
<dbReference type="PANTHER" id="PTHR11795:SF445">
    <property type="entry name" value="AMINO ACID ABC TRANSPORTER PERMEASE PROTEIN"/>
    <property type="match status" value="1"/>
</dbReference>
<evidence type="ECO:0000256" key="7">
    <source>
        <dbReference type="ARBA" id="ARBA00023136"/>
    </source>
</evidence>
<evidence type="ECO:0000256" key="1">
    <source>
        <dbReference type="ARBA" id="ARBA00004651"/>
    </source>
</evidence>
<comment type="similarity">
    <text evidence="8">Belongs to the binding-protein-dependent transport system permease family. LivHM subfamily.</text>
</comment>
<dbReference type="InterPro" id="IPR052157">
    <property type="entry name" value="BCAA_transport_permease"/>
</dbReference>
<accession>A0A4Q8BCS2</accession>
<evidence type="ECO:0000256" key="2">
    <source>
        <dbReference type="ARBA" id="ARBA00022448"/>
    </source>
</evidence>
<evidence type="ECO:0000256" key="8">
    <source>
        <dbReference type="ARBA" id="ARBA00037998"/>
    </source>
</evidence>
<feature type="transmembrane region" description="Helical" evidence="9">
    <location>
        <begin position="94"/>
        <end position="113"/>
    </location>
</feature>
<dbReference type="PANTHER" id="PTHR11795">
    <property type="entry name" value="BRANCHED-CHAIN AMINO ACID TRANSPORT SYSTEM PERMEASE PROTEIN LIVH"/>
    <property type="match status" value="1"/>
</dbReference>
<feature type="transmembrane region" description="Helical" evidence="9">
    <location>
        <begin position="263"/>
        <end position="281"/>
    </location>
</feature>
<organism evidence="10 11">
    <name type="scientific">Micromonospora kangleipakensis</name>
    <dbReference type="NCBI Taxonomy" id="1077942"/>
    <lineage>
        <taxon>Bacteria</taxon>
        <taxon>Bacillati</taxon>
        <taxon>Actinomycetota</taxon>
        <taxon>Actinomycetes</taxon>
        <taxon>Micromonosporales</taxon>
        <taxon>Micromonosporaceae</taxon>
        <taxon>Micromonospora</taxon>
    </lineage>
</organism>
<comment type="caution">
    <text evidence="10">The sequence shown here is derived from an EMBL/GenBank/DDBJ whole genome shotgun (WGS) entry which is preliminary data.</text>
</comment>